<organism evidence="2 3">
    <name type="scientific">Sorangium atrum</name>
    <dbReference type="NCBI Taxonomy" id="2995308"/>
    <lineage>
        <taxon>Bacteria</taxon>
        <taxon>Pseudomonadati</taxon>
        <taxon>Myxococcota</taxon>
        <taxon>Polyangia</taxon>
        <taxon>Polyangiales</taxon>
        <taxon>Polyangiaceae</taxon>
        <taxon>Sorangium</taxon>
    </lineage>
</organism>
<reference evidence="2 3" key="1">
    <citation type="submission" date="2023-01" db="EMBL/GenBank/DDBJ databases">
        <title>Minimal conservation of predation-associated metabolite biosynthetic gene clusters underscores biosynthetic potential of Myxococcota including descriptions for ten novel species: Archangium lansinium sp. nov., Myxococcus landrumus sp. nov., Nannocystis bai.</title>
        <authorList>
            <person name="Ahearne A."/>
            <person name="Stevens C."/>
            <person name="Dowd S."/>
        </authorList>
    </citation>
    <scope>NUCLEOTIDE SEQUENCE [LARGE SCALE GENOMIC DNA]</scope>
    <source>
        <strain evidence="2 3">WIWO2</strain>
    </source>
</reference>
<dbReference type="PANTHER" id="PTHR15032:SF36">
    <property type="entry name" value="METALLO-BETA-LACTAMASE DOMAIN-CONTAINING PROTEIN"/>
    <property type="match status" value="1"/>
</dbReference>
<dbReference type="InterPro" id="IPR024884">
    <property type="entry name" value="NAPE-PLD"/>
</dbReference>
<dbReference type="RefSeq" id="WP_272103091.1">
    <property type="nucleotide sequence ID" value="NZ_JAQNDK010000006.1"/>
</dbReference>
<dbReference type="SUPFAM" id="SSF56281">
    <property type="entry name" value="Metallo-hydrolase/oxidoreductase"/>
    <property type="match status" value="1"/>
</dbReference>
<dbReference type="EMBL" id="JAQNDK010000006">
    <property type="protein sequence ID" value="MDC0684970.1"/>
    <property type="molecule type" value="Genomic_DNA"/>
</dbReference>
<dbReference type="PIRSF" id="PIRSF038896">
    <property type="entry name" value="NAPE-PLD"/>
    <property type="match status" value="1"/>
</dbReference>
<feature type="domain" description="Metallo-beta-lactamase" evidence="1">
    <location>
        <begin position="69"/>
        <end position="275"/>
    </location>
</feature>
<gene>
    <name evidence="2" type="ORF">POL72_45065</name>
</gene>
<dbReference type="InterPro" id="IPR036866">
    <property type="entry name" value="RibonucZ/Hydroxyglut_hydro"/>
</dbReference>
<name>A0ABT5CGL5_9BACT</name>
<dbReference type="InterPro" id="IPR001279">
    <property type="entry name" value="Metallo-B-lactamas"/>
</dbReference>
<protein>
    <submittedName>
        <fullName evidence="2">MBL fold metallo-hydrolase</fullName>
    </submittedName>
</protein>
<dbReference type="Gene3D" id="3.60.15.10">
    <property type="entry name" value="Ribonuclease Z/Hydroxyacylglutathione hydrolase-like"/>
    <property type="match status" value="1"/>
</dbReference>
<accession>A0ABT5CGL5</accession>
<evidence type="ECO:0000313" key="3">
    <source>
        <dbReference type="Proteomes" id="UP001217485"/>
    </source>
</evidence>
<evidence type="ECO:0000313" key="2">
    <source>
        <dbReference type="EMBL" id="MDC0684970.1"/>
    </source>
</evidence>
<dbReference type="Proteomes" id="UP001217485">
    <property type="component" value="Unassembled WGS sequence"/>
</dbReference>
<proteinExistence type="predicted"/>
<sequence length="317" mass="34800">MGRFDHLATTPARGAADVLKWKLGAREKAVADGFVTPHRTYDRSLVESGRASLTWIGHASFLLVLGGLRILIDPILAMGLGTAKRLAPAGIPLEDLTEIDLVLITHNHRDHLDTPTLSRILAAHAVHPGKLGKKSSTLRPRFVVPQGNGALLAKLGAGAIDELAWWQSVHVGQVEITLVPARHWSMRMPWDRNEALWGGFVIRGPEGTAYHSGDTGFFDGFAEIGERNGGSIDWAMLPIGAYAPRWFMEPQHMGPEEAVQASKLLGARTFVAMHWGTYKLTDEPIGEPPVLAREAFLKGRGDMERLWILDVGETRRL</sequence>
<keyword evidence="3" id="KW-1185">Reference proteome</keyword>
<dbReference type="PANTHER" id="PTHR15032">
    <property type="entry name" value="N-ACYL-PHOSPHATIDYLETHANOLAMINE-HYDROLYZING PHOSPHOLIPASE D"/>
    <property type="match status" value="1"/>
</dbReference>
<dbReference type="Pfam" id="PF12706">
    <property type="entry name" value="Lactamase_B_2"/>
    <property type="match status" value="1"/>
</dbReference>
<evidence type="ECO:0000259" key="1">
    <source>
        <dbReference type="Pfam" id="PF12706"/>
    </source>
</evidence>
<comment type="caution">
    <text evidence="2">The sequence shown here is derived from an EMBL/GenBank/DDBJ whole genome shotgun (WGS) entry which is preliminary data.</text>
</comment>